<dbReference type="InterPro" id="IPR050079">
    <property type="entry name" value="DEAD_box_RNA_helicase"/>
</dbReference>
<evidence type="ECO:0008006" key="9">
    <source>
        <dbReference type="Google" id="ProtNLM"/>
    </source>
</evidence>
<evidence type="ECO:0000259" key="5">
    <source>
        <dbReference type="Pfam" id="PF00270"/>
    </source>
</evidence>
<dbReference type="GeneID" id="25737471"/>
<keyword evidence="1" id="KW-0547">Nucleotide-binding</keyword>
<dbReference type="InterPro" id="IPR001943">
    <property type="entry name" value="UVR_dom"/>
</dbReference>
<protein>
    <recommendedName>
        <fullName evidence="9">DEAD/DEAH box helicase domain-containing protein</fullName>
    </recommendedName>
</protein>
<name>A0A0D2JXJ5_9CHLO</name>
<dbReference type="STRING" id="145388.A0A0D2JXJ5"/>
<evidence type="ECO:0000259" key="6">
    <source>
        <dbReference type="Pfam" id="PF02151"/>
    </source>
</evidence>
<evidence type="ECO:0000256" key="2">
    <source>
        <dbReference type="ARBA" id="ARBA00022801"/>
    </source>
</evidence>
<dbReference type="EMBL" id="KK100865">
    <property type="protein sequence ID" value="KIZ03363.1"/>
    <property type="molecule type" value="Genomic_DNA"/>
</dbReference>
<evidence type="ECO:0000256" key="3">
    <source>
        <dbReference type="ARBA" id="ARBA00022806"/>
    </source>
</evidence>
<evidence type="ECO:0000256" key="4">
    <source>
        <dbReference type="ARBA" id="ARBA00022840"/>
    </source>
</evidence>
<dbReference type="Pfam" id="PF00270">
    <property type="entry name" value="DEAD"/>
    <property type="match status" value="1"/>
</dbReference>
<accession>A0A0D2JXJ5</accession>
<dbReference type="Gene3D" id="3.40.50.300">
    <property type="entry name" value="P-loop containing nucleotide triphosphate hydrolases"/>
    <property type="match status" value="1"/>
</dbReference>
<dbReference type="KEGG" id="mng:MNEG_4594"/>
<dbReference type="GO" id="GO:0003724">
    <property type="term" value="F:RNA helicase activity"/>
    <property type="evidence" value="ECO:0007669"/>
    <property type="project" value="TreeGrafter"/>
</dbReference>
<sequence length="143" mass="15353">MAENLSRLDANQLQTALATAIAAEDYVLAAAIRDRMETLAASDEVQRRAGPVVLSGCDAVIQSETGSGKTAAFLVPALSRLVYPPEVYPEDMYGPQLLVLVPTFELGTQVALLVYKMFGGNISSQRPGDPANMFTYFGPRAIK</sequence>
<keyword evidence="4" id="KW-0067">ATP-binding</keyword>
<dbReference type="GO" id="GO:0005829">
    <property type="term" value="C:cytosol"/>
    <property type="evidence" value="ECO:0007669"/>
    <property type="project" value="TreeGrafter"/>
</dbReference>
<dbReference type="PANTHER" id="PTHR47959:SF13">
    <property type="entry name" value="ATP-DEPENDENT RNA HELICASE RHLE"/>
    <property type="match status" value="1"/>
</dbReference>
<feature type="non-terminal residue" evidence="7">
    <location>
        <position position="143"/>
    </location>
</feature>
<dbReference type="Proteomes" id="UP000054498">
    <property type="component" value="Unassembled WGS sequence"/>
</dbReference>
<evidence type="ECO:0000256" key="1">
    <source>
        <dbReference type="ARBA" id="ARBA00022741"/>
    </source>
</evidence>
<feature type="domain" description="UVR" evidence="6">
    <location>
        <begin position="11"/>
        <end position="39"/>
    </location>
</feature>
<dbReference type="RefSeq" id="XP_013902382.1">
    <property type="nucleotide sequence ID" value="XM_014046928.1"/>
</dbReference>
<evidence type="ECO:0000313" key="7">
    <source>
        <dbReference type="EMBL" id="KIZ03363.1"/>
    </source>
</evidence>
<dbReference type="PANTHER" id="PTHR47959">
    <property type="entry name" value="ATP-DEPENDENT RNA HELICASE RHLE-RELATED"/>
    <property type="match status" value="1"/>
</dbReference>
<dbReference type="OrthoDB" id="10256233at2759"/>
<keyword evidence="2" id="KW-0378">Hydrolase</keyword>
<reference evidence="7 8" key="1">
    <citation type="journal article" date="2013" name="BMC Genomics">
        <title>Reconstruction of the lipid metabolism for the microalga Monoraphidium neglectum from its genome sequence reveals characteristics suitable for biofuel production.</title>
        <authorList>
            <person name="Bogen C."/>
            <person name="Al-Dilaimi A."/>
            <person name="Albersmeier A."/>
            <person name="Wichmann J."/>
            <person name="Grundmann M."/>
            <person name="Rupp O."/>
            <person name="Lauersen K.J."/>
            <person name="Blifernez-Klassen O."/>
            <person name="Kalinowski J."/>
            <person name="Goesmann A."/>
            <person name="Mussgnug J.H."/>
            <person name="Kruse O."/>
        </authorList>
    </citation>
    <scope>NUCLEOTIDE SEQUENCE [LARGE SCALE GENOMIC DNA]</scope>
    <source>
        <strain evidence="7 8">SAG 48.87</strain>
    </source>
</reference>
<dbReference type="GO" id="GO:0016787">
    <property type="term" value="F:hydrolase activity"/>
    <property type="evidence" value="ECO:0007669"/>
    <property type="project" value="UniProtKB-KW"/>
</dbReference>
<dbReference type="InterPro" id="IPR027417">
    <property type="entry name" value="P-loop_NTPase"/>
</dbReference>
<evidence type="ECO:0000313" key="8">
    <source>
        <dbReference type="Proteomes" id="UP000054498"/>
    </source>
</evidence>
<dbReference type="AlphaFoldDB" id="A0A0D2JXJ5"/>
<feature type="domain" description="DEAD/DEAH-box helicase" evidence="5">
    <location>
        <begin position="44"/>
        <end position="119"/>
    </location>
</feature>
<dbReference type="Pfam" id="PF02151">
    <property type="entry name" value="UVR"/>
    <property type="match status" value="1"/>
</dbReference>
<dbReference type="GO" id="GO:0003676">
    <property type="term" value="F:nucleic acid binding"/>
    <property type="evidence" value="ECO:0007669"/>
    <property type="project" value="InterPro"/>
</dbReference>
<dbReference type="GO" id="GO:0005524">
    <property type="term" value="F:ATP binding"/>
    <property type="evidence" value="ECO:0007669"/>
    <property type="project" value="UniProtKB-KW"/>
</dbReference>
<gene>
    <name evidence="7" type="ORF">MNEG_4594</name>
</gene>
<keyword evidence="8" id="KW-1185">Reference proteome</keyword>
<organism evidence="7 8">
    <name type="scientific">Monoraphidium neglectum</name>
    <dbReference type="NCBI Taxonomy" id="145388"/>
    <lineage>
        <taxon>Eukaryota</taxon>
        <taxon>Viridiplantae</taxon>
        <taxon>Chlorophyta</taxon>
        <taxon>core chlorophytes</taxon>
        <taxon>Chlorophyceae</taxon>
        <taxon>CS clade</taxon>
        <taxon>Sphaeropleales</taxon>
        <taxon>Selenastraceae</taxon>
        <taxon>Monoraphidium</taxon>
    </lineage>
</organism>
<keyword evidence="3" id="KW-0347">Helicase</keyword>
<dbReference type="InterPro" id="IPR011545">
    <property type="entry name" value="DEAD/DEAH_box_helicase_dom"/>
</dbReference>
<proteinExistence type="predicted"/>
<dbReference type="SUPFAM" id="SSF52540">
    <property type="entry name" value="P-loop containing nucleoside triphosphate hydrolases"/>
    <property type="match status" value="1"/>
</dbReference>